<evidence type="ECO:0000313" key="1">
    <source>
        <dbReference type="EMBL" id="SVA19671.1"/>
    </source>
</evidence>
<accession>A0A381TW54</accession>
<sequence>MKQLTKLLAISAVGSIFLGTALEAQTLDPTGTYDVSISADFDGQIMELSGTTTFETSGDGLAGSIEVEVPGAPASGPGPLSNITVEGMGMTFSVDAEGMVVSFRVRFGDEGFRGTFDLGGFGGGTITGVRR</sequence>
<gene>
    <name evidence="1" type="ORF">METZ01_LOCUS72525</name>
</gene>
<organism evidence="1">
    <name type="scientific">marine metagenome</name>
    <dbReference type="NCBI Taxonomy" id="408172"/>
    <lineage>
        <taxon>unclassified sequences</taxon>
        <taxon>metagenomes</taxon>
        <taxon>ecological metagenomes</taxon>
    </lineage>
</organism>
<dbReference type="AlphaFoldDB" id="A0A381TW54"/>
<dbReference type="EMBL" id="UINC01005186">
    <property type="protein sequence ID" value="SVA19671.1"/>
    <property type="molecule type" value="Genomic_DNA"/>
</dbReference>
<reference evidence="1" key="1">
    <citation type="submission" date="2018-05" db="EMBL/GenBank/DDBJ databases">
        <authorList>
            <person name="Lanie J.A."/>
            <person name="Ng W.-L."/>
            <person name="Kazmierczak K.M."/>
            <person name="Andrzejewski T.M."/>
            <person name="Davidsen T.M."/>
            <person name="Wayne K.J."/>
            <person name="Tettelin H."/>
            <person name="Glass J.I."/>
            <person name="Rusch D."/>
            <person name="Podicherti R."/>
            <person name="Tsui H.-C.T."/>
            <person name="Winkler M.E."/>
        </authorList>
    </citation>
    <scope>NUCLEOTIDE SEQUENCE</scope>
</reference>
<protein>
    <submittedName>
        <fullName evidence="1">Uncharacterized protein</fullName>
    </submittedName>
</protein>
<name>A0A381TW54_9ZZZZ</name>
<proteinExistence type="predicted"/>